<dbReference type="PANTHER" id="PTHR33868">
    <property type="entry name" value="EXPRESSED PROTEIN"/>
    <property type="match status" value="1"/>
</dbReference>
<evidence type="ECO:0000256" key="1">
    <source>
        <dbReference type="SAM" id="MobiDB-lite"/>
    </source>
</evidence>
<evidence type="ECO:0000313" key="3">
    <source>
        <dbReference type="EMBL" id="CAA7397464.1"/>
    </source>
</evidence>
<keyword evidence="2" id="KW-0812">Transmembrane</keyword>
<keyword evidence="2" id="KW-0472">Membrane</keyword>
<evidence type="ECO:0000313" key="4">
    <source>
        <dbReference type="Proteomes" id="UP000663760"/>
    </source>
</evidence>
<name>A0A7I8KJW8_SPIIN</name>
<dbReference type="EMBL" id="LR746269">
    <property type="protein sequence ID" value="CAA7397464.1"/>
    <property type="molecule type" value="Genomic_DNA"/>
</dbReference>
<evidence type="ECO:0000256" key="2">
    <source>
        <dbReference type="SAM" id="Phobius"/>
    </source>
</evidence>
<gene>
    <name evidence="3" type="ORF">SI8410_06008129</name>
</gene>
<sequence>MAAAEARAAWQRMANRCIVQEDAKRAPKLACCPSSSSKLQPDQTSGTDANRADQPASSFASPCWNPMDASLPPDSKWWLQMQPNFGCRTEQLSVSNEIDAREEEAIDKTSEAFGGQTCVSTASVHTQKKCSSHEVSRLISASYMKHETGSIVEGTGPVEGDLLPQSKKESGLGLYSCQNEDLMNWKAVDQLISKNSEKPCFDMESPLAKKEKIEPWWRIADKDELASFVAKKSVELFENCDLPRPQRVHFCSDQFDCVDCHMLLASSLDRFHFGSYSALDYASNSLTSGHSNGKHHLSSVGRLAPGSDLTSRGTVMDLPKTEPHLESDPIRVELLEALCRSQTRAREAEIAAQRAHIEKEHIIDLFFKQASSLFAYRQWVQMLQLESLFLRLKMKDPWASPSLLPATPWAAPPDGSGGGGGHRAKKRRGLRQWTCNLCRCAVALAVSLGLASTGLLFGWTLGWLLPIF</sequence>
<dbReference type="OrthoDB" id="1920951at2759"/>
<keyword evidence="4" id="KW-1185">Reference proteome</keyword>
<dbReference type="Proteomes" id="UP000663760">
    <property type="component" value="Chromosome 6"/>
</dbReference>
<reference evidence="3" key="1">
    <citation type="submission" date="2020-02" db="EMBL/GenBank/DDBJ databases">
        <authorList>
            <person name="Scholz U."/>
            <person name="Mascher M."/>
            <person name="Fiebig A."/>
        </authorList>
    </citation>
    <scope>NUCLEOTIDE SEQUENCE</scope>
</reference>
<keyword evidence="2" id="KW-1133">Transmembrane helix</keyword>
<proteinExistence type="predicted"/>
<accession>A0A7I8KJW8</accession>
<feature type="region of interest" description="Disordered" evidence="1">
    <location>
        <begin position="25"/>
        <end position="65"/>
    </location>
</feature>
<dbReference type="AlphaFoldDB" id="A0A7I8KJW8"/>
<feature type="compositionally biased region" description="Polar residues" evidence="1">
    <location>
        <begin position="33"/>
        <end position="48"/>
    </location>
</feature>
<feature type="region of interest" description="Disordered" evidence="1">
    <location>
        <begin position="297"/>
        <end position="323"/>
    </location>
</feature>
<protein>
    <submittedName>
        <fullName evidence="3">Uncharacterized protein</fullName>
    </submittedName>
</protein>
<feature type="transmembrane region" description="Helical" evidence="2">
    <location>
        <begin position="441"/>
        <end position="465"/>
    </location>
</feature>
<organism evidence="3 4">
    <name type="scientific">Spirodela intermedia</name>
    <name type="common">Intermediate duckweed</name>
    <dbReference type="NCBI Taxonomy" id="51605"/>
    <lineage>
        <taxon>Eukaryota</taxon>
        <taxon>Viridiplantae</taxon>
        <taxon>Streptophyta</taxon>
        <taxon>Embryophyta</taxon>
        <taxon>Tracheophyta</taxon>
        <taxon>Spermatophyta</taxon>
        <taxon>Magnoliopsida</taxon>
        <taxon>Liliopsida</taxon>
        <taxon>Araceae</taxon>
        <taxon>Lemnoideae</taxon>
        <taxon>Spirodela</taxon>
    </lineage>
</organism>
<dbReference type="PANTHER" id="PTHR33868:SF2">
    <property type="entry name" value="EXPRESSED PROTEIN"/>
    <property type="match status" value="1"/>
</dbReference>